<accession>A0AA40A6Q6</accession>
<organism evidence="1 2">
    <name type="scientific">Lasiosphaeria miniovina</name>
    <dbReference type="NCBI Taxonomy" id="1954250"/>
    <lineage>
        <taxon>Eukaryota</taxon>
        <taxon>Fungi</taxon>
        <taxon>Dikarya</taxon>
        <taxon>Ascomycota</taxon>
        <taxon>Pezizomycotina</taxon>
        <taxon>Sordariomycetes</taxon>
        <taxon>Sordariomycetidae</taxon>
        <taxon>Sordariales</taxon>
        <taxon>Lasiosphaeriaceae</taxon>
        <taxon>Lasiosphaeria</taxon>
    </lineage>
</organism>
<comment type="caution">
    <text evidence="1">The sequence shown here is derived from an EMBL/GenBank/DDBJ whole genome shotgun (WGS) entry which is preliminary data.</text>
</comment>
<reference evidence="1" key="1">
    <citation type="submission" date="2023-06" db="EMBL/GenBank/DDBJ databases">
        <title>Genome-scale phylogeny and comparative genomics of the fungal order Sordariales.</title>
        <authorList>
            <consortium name="Lawrence Berkeley National Laboratory"/>
            <person name="Hensen N."/>
            <person name="Bonometti L."/>
            <person name="Westerberg I."/>
            <person name="Brannstrom I.O."/>
            <person name="Guillou S."/>
            <person name="Cros-Aarteil S."/>
            <person name="Calhoun S."/>
            <person name="Haridas S."/>
            <person name="Kuo A."/>
            <person name="Mondo S."/>
            <person name="Pangilinan J."/>
            <person name="Riley R."/>
            <person name="LaButti K."/>
            <person name="Andreopoulos B."/>
            <person name="Lipzen A."/>
            <person name="Chen C."/>
            <person name="Yanf M."/>
            <person name="Daum C."/>
            <person name="Ng V."/>
            <person name="Clum A."/>
            <person name="Steindorff A."/>
            <person name="Ohm R."/>
            <person name="Martin F."/>
            <person name="Silar P."/>
            <person name="Natvig D."/>
            <person name="Lalanne C."/>
            <person name="Gautier V."/>
            <person name="Ament-velasquez S.L."/>
            <person name="Kruys A."/>
            <person name="Hutchinson M.I."/>
            <person name="Powell A.J."/>
            <person name="Barry K."/>
            <person name="Miller A.N."/>
            <person name="Grigoriev I.V."/>
            <person name="Debuchy R."/>
            <person name="Gladieux P."/>
            <person name="Thoren M.H."/>
            <person name="Johannesson H."/>
        </authorList>
    </citation>
    <scope>NUCLEOTIDE SEQUENCE</scope>
    <source>
        <strain evidence="1">SMH2392-1A</strain>
    </source>
</reference>
<dbReference type="Proteomes" id="UP001172101">
    <property type="component" value="Unassembled WGS sequence"/>
</dbReference>
<gene>
    <name evidence="1" type="ORF">B0T26DRAFT_679544</name>
</gene>
<dbReference type="RefSeq" id="XP_060293549.1">
    <property type="nucleotide sequence ID" value="XM_060440367.1"/>
</dbReference>
<evidence type="ECO:0000313" key="1">
    <source>
        <dbReference type="EMBL" id="KAK0710245.1"/>
    </source>
</evidence>
<keyword evidence="2" id="KW-1185">Reference proteome</keyword>
<dbReference type="EMBL" id="JAUIRO010000006">
    <property type="protein sequence ID" value="KAK0710245.1"/>
    <property type="molecule type" value="Genomic_DNA"/>
</dbReference>
<proteinExistence type="predicted"/>
<sequence length="131" mass="15399">MQAMLRLAPHPHVLAIDCAVLDEIERKRVAGFTMCLMQAVDDLNLKFGVLHENFRSRKFLTYLDIELVDEADMVRQDKWIKHPEVELDHDIEVFYQEMMRRVRRRRPDGTQALGASYVRASRSCEDLACHR</sequence>
<name>A0AA40A6Q6_9PEZI</name>
<dbReference type="GeneID" id="85323637"/>
<dbReference type="AlphaFoldDB" id="A0AA40A6Q6"/>
<protein>
    <submittedName>
        <fullName evidence="1">Uncharacterized protein</fullName>
    </submittedName>
</protein>
<evidence type="ECO:0000313" key="2">
    <source>
        <dbReference type="Proteomes" id="UP001172101"/>
    </source>
</evidence>